<dbReference type="OrthoDB" id="5965958at2"/>
<dbReference type="InterPro" id="IPR006694">
    <property type="entry name" value="Fatty_acid_hydroxylase"/>
</dbReference>
<evidence type="ECO:0000313" key="3">
    <source>
        <dbReference type="EMBL" id="KGX15865.1"/>
    </source>
</evidence>
<evidence type="ECO:0000313" key="5">
    <source>
        <dbReference type="Proteomes" id="UP000030475"/>
    </source>
</evidence>
<sequence>MTQDVTVFRARYRASVHPRYNAWLHGGFVLAYGCAAIAFFLKDVARVSAVQWASVPAAFLLFNWLEFTVHRHVGHVKRRFGAMFYRRHTGDHHSFFANEQIAYREARDWRVILFPAWLIVVFSLGLFALHAVLGRFDANVAGLFASTMLGGYLLYECVHACEHLPDAHPLAKWPWIRQMRVLHRVHHRDALMRSCNFDVIWPLMDWLHGTLRWSEAPGADMSTRMRHEIDIACAGADVLAYASDASRWPEWHPSSLRVDGPAGSLAAGSRFDEDVRAAGRVDRLHWDVVRNEPGVMWQARAANTAGSLRILLTYECSGGPRGARFVRTLHYHSPNPLLRLANALVMRGRVERESAYSLTLLKRRLEAARDA</sequence>
<dbReference type="KEGG" id="but:X994_4774"/>
<dbReference type="RefSeq" id="WP_004200700.1">
    <property type="nucleotide sequence ID" value="NZ_AP028072.1"/>
</dbReference>
<dbReference type="SUPFAM" id="SSF55961">
    <property type="entry name" value="Bet v1-like"/>
    <property type="match status" value="1"/>
</dbReference>
<comment type="caution">
    <text evidence="3">The sequence shown here is derived from an EMBL/GenBank/DDBJ whole genome shotgun (WGS) entry which is preliminary data.</text>
</comment>
<dbReference type="InterPro" id="IPR023393">
    <property type="entry name" value="START-like_dom_sf"/>
</dbReference>
<evidence type="ECO:0000256" key="1">
    <source>
        <dbReference type="SAM" id="Phobius"/>
    </source>
</evidence>
<evidence type="ECO:0000313" key="6">
    <source>
        <dbReference type="Proteomes" id="UP000231878"/>
    </source>
</evidence>
<accession>A0A069BC45</accession>
<dbReference type="Gene3D" id="3.30.530.20">
    <property type="match status" value="1"/>
</dbReference>
<organism evidence="3 5">
    <name type="scientific">Burkholderia pseudomallei</name>
    <name type="common">Pseudomonas pseudomallei</name>
    <dbReference type="NCBI Taxonomy" id="28450"/>
    <lineage>
        <taxon>Bacteria</taxon>
        <taxon>Pseudomonadati</taxon>
        <taxon>Pseudomonadota</taxon>
        <taxon>Betaproteobacteria</taxon>
        <taxon>Burkholderiales</taxon>
        <taxon>Burkholderiaceae</taxon>
        <taxon>Burkholderia</taxon>
        <taxon>pseudomallei group</taxon>
    </lineage>
</organism>
<name>A0A069BC45_BURPE</name>
<dbReference type="EMBL" id="JQIM01000008">
    <property type="protein sequence ID" value="KGX15865.1"/>
    <property type="molecule type" value="Genomic_DNA"/>
</dbReference>
<evidence type="ECO:0000259" key="2">
    <source>
        <dbReference type="Pfam" id="PF04116"/>
    </source>
</evidence>
<feature type="transmembrane region" description="Helical" evidence="1">
    <location>
        <begin position="111"/>
        <end position="132"/>
    </location>
</feature>
<reference evidence="4 6" key="2">
    <citation type="submission" date="2017-11" db="EMBL/GenBank/DDBJ databases">
        <title>Molecular characterization of Burkholderia pseudomallei and closely related isolates from Vietnam.</title>
        <authorList>
            <person name="Ustinov D.V."/>
            <person name="Antonov A.S."/>
            <person name="Avdusheva E.F."/>
            <person name="Shpak I.M."/>
            <person name="Zakharova I.B."/>
            <person name="Thi L.A."/>
            <person name="Teteryatnikova N."/>
            <person name="Lopasteyskaya Y.A."/>
            <person name="Kuzyutina J.A."/>
            <person name="Ngo T.N."/>
            <person name="Victorov D.V."/>
        </authorList>
    </citation>
    <scope>NUCLEOTIDE SEQUENCE [LARGE SCALE GENOMIC DNA]</scope>
    <source>
        <strain evidence="4 6">V1512</strain>
    </source>
</reference>
<feature type="transmembrane region" description="Helical" evidence="1">
    <location>
        <begin position="20"/>
        <end position="41"/>
    </location>
</feature>
<dbReference type="Pfam" id="PF04116">
    <property type="entry name" value="FA_hydroxylase"/>
    <property type="match status" value="1"/>
</dbReference>
<feature type="domain" description="Fatty acid hydroxylase" evidence="2">
    <location>
        <begin position="57"/>
        <end position="210"/>
    </location>
</feature>
<dbReference type="GO" id="GO:0005506">
    <property type="term" value="F:iron ion binding"/>
    <property type="evidence" value="ECO:0007669"/>
    <property type="project" value="InterPro"/>
</dbReference>
<dbReference type="Pfam" id="PF10604">
    <property type="entry name" value="Polyketide_cyc2"/>
    <property type="match status" value="1"/>
</dbReference>
<dbReference type="Proteomes" id="UP000231878">
    <property type="component" value="Unassembled WGS sequence"/>
</dbReference>
<reference evidence="3 5" key="1">
    <citation type="submission" date="2014-08" db="EMBL/GenBank/DDBJ databases">
        <authorList>
            <person name="Bunnell A."/>
            <person name="Chain P.S."/>
            <person name="Chertkov O."/>
            <person name="Currie B.J."/>
            <person name="Daligault H.E."/>
            <person name="Davenport K.W."/>
            <person name="Davis C."/>
            <person name="Gleasner C.D."/>
            <person name="Johnson S.L."/>
            <person name="Kaestli M."/>
            <person name="Koren S."/>
            <person name="Kunde Y.A."/>
            <person name="Mayo M."/>
            <person name="McMurry K.K."/>
            <person name="Price E.P."/>
            <person name="Reitenga K.G."/>
            <person name="Robison R."/>
            <person name="Rosovitz M.J."/>
            <person name="Sarovich D.S."/>
            <person name="Teshima H."/>
        </authorList>
    </citation>
    <scope>NUCLEOTIDE SEQUENCE [LARGE SCALE GENOMIC DNA]</scope>
    <source>
        <strain evidence="3 5">MSHR44</strain>
    </source>
</reference>
<gene>
    <name evidence="4" type="ORF">CWD88_17210</name>
    <name evidence="3" type="ORF">Y036_5222</name>
</gene>
<dbReference type="GO" id="GO:0008610">
    <property type="term" value="P:lipid biosynthetic process"/>
    <property type="evidence" value="ECO:0007669"/>
    <property type="project" value="InterPro"/>
</dbReference>
<dbReference type="GO" id="GO:0016491">
    <property type="term" value="F:oxidoreductase activity"/>
    <property type="evidence" value="ECO:0007669"/>
    <property type="project" value="InterPro"/>
</dbReference>
<dbReference type="GeneID" id="93064523"/>
<protein>
    <submittedName>
        <fullName evidence="3">Polyketide cyclase / dehydrase and lipid transport family protein</fullName>
    </submittedName>
    <submittedName>
        <fullName evidence="4">Sterol desaturase</fullName>
    </submittedName>
</protein>
<keyword evidence="1" id="KW-0812">Transmembrane</keyword>
<dbReference type="EMBL" id="PHRB01000015">
    <property type="protein sequence ID" value="PJO65189.1"/>
    <property type="molecule type" value="Genomic_DNA"/>
</dbReference>
<keyword evidence="1" id="KW-1133">Transmembrane helix</keyword>
<dbReference type="InterPro" id="IPR019587">
    <property type="entry name" value="Polyketide_cyclase/dehydratase"/>
</dbReference>
<dbReference type="OMA" id="WIRQMRR"/>
<dbReference type="AlphaFoldDB" id="A0A069BC45"/>
<proteinExistence type="predicted"/>
<dbReference type="Proteomes" id="UP000030475">
    <property type="component" value="Unassembled WGS sequence"/>
</dbReference>
<keyword evidence="1" id="KW-0472">Membrane</keyword>
<evidence type="ECO:0000313" key="4">
    <source>
        <dbReference type="EMBL" id="PJO65189.1"/>
    </source>
</evidence>
<feature type="transmembrane region" description="Helical" evidence="1">
    <location>
        <begin position="47"/>
        <end position="69"/>
    </location>
</feature>